<protein>
    <submittedName>
        <fullName evidence="1">Uncharacterized protein</fullName>
    </submittedName>
</protein>
<evidence type="ECO:0000313" key="1">
    <source>
        <dbReference type="EMBL" id="SMB90812.1"/>
    </source>
</evidence>
<sequence length="51" mass="5519">MKPEDLAAVWEVGQVRTLRPLKGGSINGAYRVRAERGESFACGSAAPFRRG</sequence>
<dbReference type="AlphaFoldDB" id="A0A1W1VBS6"/>
<dbReference type="EMBL" id="FWWU01000009">
    <property type="protein sequence ID" value="SMB90812.1"/>
    <property type="molecule type" value="Genomic_DNA"/>
</dbReference>
<proteinExistence type="predicted"/>
<organism evidence="1 2">
    <name type="scientific">Deinococcus hopiensis KR-140</name>
    <dbReference type="NCBI Taxonomy" id="695939"/>
    <lineage>
        <taxon>Bacteria</taxon>
        <taxon>Thermotogati</taxon>
        <taxon>Deinococcota</taxon>
        <taxon>Deinococci</taxon>
        <taxon>Deinococcales</taxon>
        <taxon>Deinococcaceae</taxon>
        <taxon>Deinococcus</taxon>
    </lineage>
</organism>
<accession>A0A1W1VBS6</accession>
<keyword evidence="2" id="KW-1185">Reference proteome</keyword>
<gene>
    <name evidence="1" type="ORF">SAMN00790413_00901</name>
</gene>
<name>A0A1W1VBS6_9DEIO</name>
<evidence type="ECO:0000313" key="2">
    <source>
        <dbReference type="Proteomes" id="UP000192582"/>
    </source>
</evidence>
<dbReference type="Proteomes" id="UP000192582">
    <property type="component" value="Unassembled WGS sequence"/>
</dbReference>
<reference evidence="1 2" key="1">
    <citation type="submission" date="2017-04" db="EMBL/GenBank/DDBJ databases">
        <authorList>
            <person name="Afonso C.L."/>
            <person name="Miller P.J."/>
            <person name="Scott M.A."/>
            <person name="Spackman E."/>
            <person name="Goraichik I."/>
            <person name="Dimitrov K.M."/>
            <person name="Suarez D.L."/>
            <person name="Swayne D.E."/>
        </authorList>
    </citation>
    <scope>NUCLEOTIDE SEQUENCE [LARGE SCALE GENOMIC DNA]</scope>
    <source>
        <strain evidence="1 2">KR-140</strain>
    </source>
</reference>